<dbReference type="InterPro" id="IPR005545">
    <property type="entry name" value="YCII"/>
</dbReference>
<evidence type="ECO:0000313" key="3">
    <source>
        <dbReference type="EMBL" id="TCC55389.1"/>
    </source>
</evidence>
<proteinExistence type="inferred from homology"/>
<dbReference type="Proteomes" id="UP000291144">
    <property type="component" value="Unassembled WGS sequence"/>
</dbReference>
<comment type="similarity">
    <text evidence="1">Belongs to the YciI family.</text>
</comment>
<organism evidence="3 4">
    <name type="scientific">Kribbella pittospori</name>
    <dbReference type="NCBI Taxonomy" id="722689"/>
    <lineage>
        <taxon>Bacteria</taxon>
        <taxon>Bacillati</taxon>
        <taxon>Actinomycetota</taxon>
        <taxon>Actinomycetes</taxon>
        <taxon>Propionibacteriales</taxon>
        <taxon>Kribbellaceae</taxon>
        <taxon>Kribbella</taxon>
    </lineage>
</organism>
<accession>A0A4R0K6Y2</accession>
<dbReference type="OrthoDB" id="3782166at2"/>
<reference evidence="3 4" key="1">
    <citation type="submission" date="2019-02" db="EMBL/GenBank/DDBJ databases">
        <title>Kribbella capetownensis sp. nov. and Kribbella speibonae sp. nov., isolated from soil.</title>
        <authorList>
            <person name="Curtis S.M."/>
            <person name="Norton I."/>
            <person name="Everest G.J."/>
            <person name="Meyers P.R."/>
        </authorList>
    </citation>
    <scope>NUCLEOTIDE SEQUENCE [LARGE SCALE GENOMIC DNA]</scope>
    <source>
        <strain evidence="3 4">NRRL B-24813</strain>
    </source>
</reference>
<evidence type="ECO:0000256" key="1">
    <source>
        <dbReference type="ARBA" id="ARBA00007689"/>
    </source>
</evidence>
<gene>
    <name evidence="3" type="ORF">E0H73_35775</name>
</gene>
<dbReference type="Gene3D" id="3.30.70.1060">
    <property type="entry name" value="Dimeric alpha+beta barrel"/>
    <property type="match status" value="1"/>
</dbReference>
<dbReference type="InterPro" id="IPR011008">
    <property type="entry name" value="Dimeric_a/b-barrel"/>
</dbReference>
<name>A0A4R0K6Y2_9ACTN</name>
<dbReference type="PANTHER" id="PTHR35174:SF3">
    <property type="entry name" value="BLL7171 PROTEIN"/>
    <property type="match status" value="1"/>
</dbReference>
<dbReference type="Pfam" id="PF03795">
    <property type="entry name" value="YCII"/>
    <property type="match status" value="1"/>
</dbReference>
<sequence>MQYVILIYSNPASRQTFDALPPARRKAGLHAFRALNEQLTRSGEMLATALLADPSLTKQVHVSHGQTVTGDGPFAEAKEHLAGFYLIDCDDIDTAIAYAAQVHEAAAGVDLIEVRPVMTFNADEM</sequence>
<evidence type="ECO:0000313" key="4">
    <source>
        <dbReference type="Proteomes" id="UP000291144"/>
    </source>
</evidence>
<keyword evidence="4" id="KW-1185">Reference proteome</keyword>
<protein>
    <submittedName>
        <fullName evidence="3">YciI family protein</fullName>
    </submittedName>
</protein>
<comment type="caution">
    <text evidence="3">The sequence shown here is derived from an EMBL/GenBank/DDBJ whole genome shotgun (WGS) entry which is preliminary data.</text>
</comment>
<dbReference type="PANTHER" id="PTHR35174">
    <property type="entry name" value="BLL7171 PROTEIN-RELATED"/>
    <property type="match status" value="1"/>
</dbReference>
<dbReference type="EMBL" id="SJKB01000015">
    <property type="protein sequence ID" value="TCC55389.1"/>
    <property type="molecule type" value="Genomic_DNA"/>
</dbReference>
<dbReference type="AlphaFoldDB" id="A0A4R0K6Y2"/>
<feature type="domain" description="YCII-related" evidence="2">
    <location>
        <begin position="1"/>
        <end position="121"/>
    </location>
</feature>
<dbReference type="SUPFAM" id="SSF54909">
    <property type="entry name" value="Dimeric alpha+beta barrel"/>
    <property type="match status" value="1"/>
</dbReference>
<evidence type="ECO:0000259" key="2">
    <source>
        <dbReference type="Pfam" id="PF03795"/>
    </source>
</evidence>